<evidence type="ECO:0000313" key="2">
    <source>
        <dbReference type="Proteomes" id="UP000198901"/>
    </source>
</evidence>
<dbReference type="AlphaFoldDB" id="A0A1G9HV66"/>
<dbReference type="STRING" id="563176.SAMN04488090_0220"/>
<accession>A0A1G9HV66</accession>
<dbReference type="EMBL" id="FNGS01000001">
    <property type="protein sequence ID" value="SDL16839.1"/>
    <property type="molecule type" value="Genomic_DNA"/>
</dbReference>
<keyword evidence="2" id="KW-1185">Reference proteome</keyword>
<dbReference type="RefSeq" id="WP_143010978.1">
    <property type="nucleotide sequence ID" value="NZ_FNGS01000001.1"/>
</dbReference>
<organism evidence="1 2">
    <name type="scientific">Siphonobacter aquaeclarae</name>
    <dbReference type="NCBI Taxonomy" id="563176"/>
    <lineage>
        <taxon>Bacteria</taxon>
        <taxon>Pseudomonadati</taxon>
        <taxon>Bacteroidota</taxon>
        <taxon>Cytophagia</taxon>
        <taxon>Cytophagales</taxon>
        <taxon>Cytophagaceae</taxon>
        <taxon>Siphonobacter</taxon>
    </lineage>
</organism>
<reference evidence="1 2" key="1">
    <citation type="submission" date="2016-10" db="EMBL/GenBank/DDBJ databases">
        <authorList>
            <person name="de Groot N.N."/>
        </authorList>
    </citation>
    <scope>NUCLEOTIDE SEQUENCE [LARGE SCALE GENOMIC DNA]</scope>
    <source>
        <strain evidence="1 2">DSM 21668</strain>
    </source>
</reference>
<gene>
    <name evidence="1" type="ORF">SAMN04488090_0220</name>
</gene>
<proteinExistence type="predicted"/>
<dbReference type="OrthoDB" id="1466785at2"/>
<evidence type="ECO:0000313" key="1">
    <source>
        <dbReference type="EMBL" id="SDL16839.1"/>
    </source>
</evidence>
<dbReference type="Proteomes" id="UP000198901">
    <property type="component" value="Unassembled WGS sequence"/>
</dbReference>
<name>A0A1G9HV66_9BACT</name>
<protein>
    <submittedName>
        <fullName evidence="1">Uncharacterized protein</fullName>
    </submittedName>
</protein>
<sequence length="289" mass="32937">MKPFLIPILVQTNNYSLEKMVVGLIGVSDEIFVEISYKKVELIKGLISGSLSSFLKENLAILKKNIVESNNKKINLSDKLYSTEVASLFEYFKYLVDYSNNTILFGDAIILEAHFEYQEFIGFFSKFVGEWKTLKHPHHRSLKSELADIFSTPYLDTKADIDLKIPRGKLSGMVKDFTASLLTKNGVIKSYQVIDFGTSEDTIAKNIYEYEAFASNLNELSMSRLNVSGVYNIVSRLPEPGSVQMEIYREFLTVKKDKFGILDLKEFEKHVISISRSDRFSKLTAILDI</sequence>